<reference evidence="2 3" key="1">
    <citation type="submission" date="2024-09" db="EMBL/GenBank/DDBJ databases">
        <title>Novel species of the genus Pelomonas and Roseateles isolated from streams.</title>
        <authorList>
            <person name="Lu H."/>
        </authorList>
    </citation>
    <scope>NUCLEOTIDE SEQUENCE [LARGE SCALE GENOMIC DNA]</scope>
    <source>
        <strain evidence="2 3">DC23W</strain>
    </source>
</reference>
<feature type="transmembrane region" description="Helical" evidence="1">
    <location>
        <begin position="53"/>
        <end position="73"/>
    </location>
</feature>
<protein>
    <recommendedName>
        <fullName evidence="4">Toxin CptA</fullName>
    </recommendedName>
</protein>
<dbReference type="RefSeq" id="WP_394470450.1">
    <property type="nucleotide sequence ID" value="NZ_JBIGHY010000003.1"/>
</dbReference>
<evidence type="ECO:0000313" key="2">
    <source>
        <dbReference type="EMBL" id="MFG6414375.1"/>
    </source>
</evidence>
<proteinExistence type="predicted"/>
<name>A0ABW7ELL3_9BURK</name>
<dbReference type="EMBL" id="JBIGHY010000003">
    <property type="protein sequence ID" value="MFG6414375.1"/>
    <property type="molecule type" value="Genomic_DNA"/>
</dbReference>
<keyword evidence="1" id="KW-1133">Transmembrane helix</keyword>
<organism evidence="2 3">
    <name type="scientific">Pelomonas dachongensis</name>
    <dbReference type="NCBI Taxonomy" id="3299029"/>
    <lineage>
        <taxon>Bacteria</taxon>
        <taxon>Pseudomonadati</taxon>
        <taxon>Pseudomonadota</taxon>
        <taxon>Betaproteobacteria</taxon>
        <taxon>Burkholderiales</taxon>
        <taxon>Sphaerotilaceae</taxon>
        <taxon>Roseateles</taxon>
    </lineage>
</organism>
<feature type="transmembrane region" description="Helical" evidence="1">
    <location>
        <begin position="29"/>
        <end position="47"/>
    </location>
</feature>
<keyword evidence="3" id="KW-1185">Reference proteome</keyword>
<evidence type="ECO:0000256" key="1">
    <source>
        <dbReference type="SAM" id="Phobius"/>
    </source>
</evidence>
<evidence type="ECO:0000313" key="3">
    <source>
        <dbReference type="Proteomes" id="UP001606300"/>
    </source>
</evidence>
<keyword evidence="1" id="KW-0812">Transmembrane</keyword>
<comment type="caution">
    <text evidence="2">The sequence shown here is derived from an EMBL/GenBank/DDBJ whole genome shotgun (WGS) entry which is preliminary data.</text>
</comment>
<accession>A0ABW7ELL3</accession>
<sequence length="155" mass="17663">MQRHDKVLFTQTQEGLLYEEARWPQHKRLALVSFGAAFCLLPTPFLWHDAAAFALLAVVSGALGLTFIAIGLVQPQQLRFDARKRRIVRRCGLRRETLTFDHVTAITVLRHAGLEDPDWFQVCLHLVGRRPIMLGIFNTHDAAAQWQQRLQALIG</sequence>
<gene>
    <name evidence="2" type="ORF">ACG02S_10760</name>
</gene>
<evidence type="ECO:0008006" key="4">
    <source>
        <dbReference type="Google" id="ProtNLM"/>
    </source>
</evidence>
<dbReference type="Proteomes" id="UP001606300">
    <property type="component" value="Unassembled WGS sequence"/>
</dbReference>
<keyword evidence="1" id="KW-0472">Membrane</keyword>